<gene>
    <name evidence="2" type="ORF">JAV76_09965</name>
</gene>
<comment type="caution">
    <text evidence="2">The sequence shown here is derived from an EMBL/GenBank/DDBJ whole genome shotgun (WGS) entry which is preliminary data.</text>
</comment>
<proteinExistence type="predicted"/>
<dbReference type="RefSeq" id="WP_198733895.1">
    <property type="nucleotide sequence ID" value="NZ_JAEINH010000007.1"/>
</dbReference>
<dbReference type="AlphaFoldDB" id="A0A934M7F0"/>
<dbReference type="EMBL" id="JAEINH010000007">
    <property type="protein sequence ID" value="MBI9115332.1"/>
    <property type="molecule type" value="Genomic_DNA"/>
</dbReference>
<dbReference type="Pfam" id="PF07811">
    <property type="entry name" value="TadE"/>
    <property type="match status" value="1"/>
</dbReference>
<dbReference type="Proteomes" id="UP000602087">
    <property type="component" value="Unassembled WGS sequence"/>
</dbReference>
<feature type="domain" description="TadE-like" evidence="1">
    <location>
        <begin position="2"/>
        <end position="41"/>
    </location>
</feature>
<dbReference type="InterPro" id="IPR012495">
    <property type="entry name" value="TadE-like_dom"/>
</dbReference>
<evidence type="ECO:0000313" key="2">
    <source>
        <dbReference type="EMBL" id="MBI9115332.1"/>
    </source>
</evidence>
<sequence>MAVEMVVLVPVLLLVALLVVAGGRHVSTQGEVQALARDAARAASLERDTGSARTAAQSVVTQASSTAAWLDRCRISTFGGTFVSGGDVVIDVTCDVSLGDLGILGLSRTVAITGTSTAPIDTYRRTQ</sequence>
<protein>
    <submittedName>
        <fullName evidence="2">Pilus assembly protein</fullName>
    </submittedName>
</protein>
<organism evidence="2 3">
    <name type="scientific">Sanguibacter suaedae</name>
    <dbReference type="NCBI Taxonomy" id="2795737"/>
    <lineage>
        <taxon>Bacteria</taxon>
        <taxon>Bacillati</taxon>
        <taxon>Actinomycetota</taxon>
        <taxon>Actinomycetes</taxon>
        <taxon>Micrococcales</taxon>
        <taxon>Sanguibacteraceae</taxon>
        <taxon>Sanguibacter</taxon>
    </lineage>
</organism>
<name>A0A934M7F0_9MICO</name>
<evidence type="ECO:0000259" key="1">
    <source>
        <dbReference type="Pfam" id="PF07811"/>
    </source>
</evidence>
<reference evidence="2" key="1">
    <citation type="submission" date="2020-12" db="EMBL/GenBank/DDBJ databases">
        <title>Sanguibacter suaedae sp. nov., isolated from Suaeda aralocaspica.</title>
        <authorList>
            <person name="Ma Q."/>
        </authorList>
    </citation>
    <scope>NUCLEOTIDE SEQUENCE</scope>
    <source>
        <strain evidence="2">YZGR15</strain>
    </source>
</reference>
<keyword evidence="3" id="KW-1185">Reference proteome</keyword>
<accession>A0A934M7F0</accession>
<evidence type="ECO:0000313" key="3">
    <source>
        <dbReference type="Proteomes" id="UP000602087"/>
    </source>
</evidence>